<dbReference type="EMBL" id="PVTP01000002">
    <property type="protein sequence ID" value="PRY79486.1"/>
    <property type="molecule type" value="Genomic_DNA"/>
</dbReference>
<evidence type="ECO:0000313" key="2">
    <source>
        <dbReference type="Proteomes" id="UP000238007"/>
    </source>
</evidence>
<gene>
    <name evidence="1" type="ORF">CLV80_102129</name>
</gene>
<protein>
    <recommendedName>
        <fullName evidence="3">Aminoglycoside phosphotransferase domain-containing protein</fullName>
    </recommendedName>
</protein>
<comment type="caution">
    <text evidence="1">The sequence shown here is derived from an EMBL/GenBank/DDBJ whole genome shotgun (WGS) entry which is preliminary data.</text>
</comment>
<evidence type="ECO:0008006" key="3">
    <source>
        <dbReference type="Google" id="ProtNLM"/>
    </source>
</evidence>
<sequence length="308" mass="33892">MSIDFDRILDHAADREAAIARWDAVAVDSPLMTQVARGALLSAKLHTAVFAGEFQGRSVILRHIARPNAVDVVTKVQLELERVGAAMRKGDCQINQLIATDPECGFMIVSVVPGVPFFEADDPALLSQAGRWHRVFVGSRREIGHLSPMHWHKKLADIPCNGLDGGDLALADTLKDALAVQTRALKGFEIARVAGHGDFAPHNFRYDTGVLYGFDTGTGAKVPLARELAHFMLHVALKSKDTVGAWGICPVQVDAFAQSAGLPRTEYGSTLRYFFGWYLYRSLLRYARNAGRREKLRALIQQYLDPVG</sequence>
<evidence type="ECO:0000313" key="1">
    <source>
        <dbReference type="EMBL" id="PRY79486.1"/>
    </source>
</evidence>
<keyword evidence="2" id="KW-1185">Reference proteome</keyword>
<name>A0A2T0W2X0_9RHOB</name>
<reference evidence="1 2" key="1">
    <citation type="submission" date="2018-03" db="EMBL/GenBank/DDBJ databases">
        <title>Genomic Encyclopedia of Archaeal and Bacterial Type Strains, Phase II (KMG-II): from individual species to whole genera.</title>
        <authorList>
            <person name="Goeker M."/>
        </authorList>
    </citation>
    <scope>NUCLEOTIDE SEQUENCE [LARGE SCALE GENOMIC DNA]</scope>
    <source>
        <strain evidence="1 2">DSM 101533</strain>
    </source>
</reference>
<dbReference type="Proteomes" id="UP000238007">
    <property type="component" value="Unassembled WGS sequence"/>
</dbReference>
<dbReference type="OrthoDB" id="7817715at2"/>
<proteinExistence type="predicted"/>
<dbReference type="RefSeq" id="WP_106354708.1">
    <property type="nucleotide sequence ID" value="NZ_PVTP01000002.1"/>
</dbReference>
<accession>A0A2T0W2X0</accession>
<organism evidence="1 2">
    <name type="scientific">Yoonia maritima</name>
    <dbReference type="NCBI Taxonomy" id="1435347"/>
    <lineage>
        <taxon>Bacteria</taxon>
        <taxon>Pseudomonadati</taxon>
        <taxon>Pseudomonadota</taxon>
        <taxon>Alphaproteobacteria</taxon>
        <taxon>Rhodobacterales</taxon>
        <taxon>Paracoccaceae</taxon>
        <taxon>Yoonia</taxon>
    </lineage>
</organism>
<dbReference type="SUPFAM" id="SSF56112">
    <property type="entry name" value="Protein kinase-like (PK-like)"/>
    <property type="match status" value="1"/>
</dbReference>
<dbReference type="InterPro" id="IPR011009">
    <property type="entry name" value="Kinase-like_dom_sf"/>
</dbReference>
<dbReference type="AlphaFoldDB" id="A0A2T0W2X0"/>